<dbReference type="Pfam" id="PF00583">
    <property type="entry name" value="Acetyltransf_1"/>
    <property type="match status" value="1"/>
</dbReference>
<organism evidence="4 5">
    <name type="scientific">Undibacterium cyanobacteriorum</name>
    <dbReference type="NCBI Taxonomy" id="3073561"/>
    <lineage>
        <taxon>Bacteria</taxon>
        <taxon>Pseudomonadati</taxon>
        <taxon>Pseudomonadota</taxon>
        <taxon>Betaproteobacteria</taxon>
        <taxon>Burkholderiales</taxon>
        <taxon>Oxalobacteraceae</taxon>
        <taxon>Undibacterium</taxon>
    </lineage>
</organism>
<evidence type="ECO:0000256" key="2">
    <source>
        <dbReference type="ARBA" id="ARBA00023315"/>
    </source>
</evidence>
<dbReference type="InterPro" id="IPR000182">
    <property type="entry name" value="GNAT_dom"/>
</dbReference>
<proteinExistence type="predicted"/>
<keyword evidence="5" id="KW-1185">Reference proteome</keyword>
<keyword evidence="1" id="KW-0808">Transferase</keyword>
<reference evidence="4" key="1">
    <citation type="submission" date="2023-09" db="EMBL/GenBank/DDBJ databases">
        <title>Undibacterium sp. 20NA77.5 isolated from freshwater.</title>
        <authorList>
            <person name="Le V."/>
            <person name="Ko S.-R."/>
            <person name="Ahn C.-Y."/>
            <person name="Oh H.-M."/>
        </authorList>
    </citation>
    <scope>NUCLEOTIDE SEQUENCE</scope>
    <source>
        <strain evidence="4">20NA77.5</strain>
    </source>
</reference>
<name>A0ABY9RJD3_9BURK</name>
<evidence type="ECO:0000256" key="1">
    <source>
        <dbReference type="ARBA" id="ARBA00022679"/>
    </source>
</evidence>
<dbReference type="RefSeq" id="WP_309482800.1">
    <property type="nucleotide sequence ID" value="NZ_CP133720.1"/>
</dbReference>
<dbReference type="Proteomes" id="UP001181355">
    <property type="component" value="Chromosome"/>
</dbReference>
<evidence type="ECO:0000259" key="3">
    <source>
        <dbReference type="PROSITE" id="PS51186"/>
    </source>
</evidence>
<protein>
    <submittedName>
        <fullName evidence="4">GNAT family N-acetyltransferase</fullName>
    </submittedName>
</protein>
<accession>A0ABY9RJD3</accession>
<dbReference type="InterPro" id="IPR016181">
    <property type="entry name" value="Acyl_CoA_acyltransferase"/>
</dbReference>
<dbReference type="SUPFAM" id="SSF55729">
    <property type="entry name" value="Acyl-CoA N-acyltransferases (Nat)"/>
    <property type="match status" value="1"/>
</dbReference>
<dbReference type="PANTHER" id="PTHR43877">
    <property type="entry name" value="AMINOALKYLPHOSPHONATE N-ACETYLTRANSFERASE-RELATED-RELATED"/>
    <property type="match status" value="1"/>
</dbReference>
<dbReference type="EMBL" id="CP133720">
    <property type="protein sequence ID" value="WMW81320.1"/>
    <property type="molecule type" value="Genomic_DNA"/>
</dbReference>
<evidence type="ECO:0000313" key="4">
    <source>
        <dbReference type="EMBL" id="WMW81320.1"/>
    </source>
</evidence>
<evidence type="ECO:0000313" key="5">
    <source>
        <dbReference type="Proteomes" id="UP001181355"/>
    </source>
</evidence>
<sequence length="175" mass="20341">MNMKQDVIIRFADAADAEALSEIAEVTFRITFAESNTAEDMDTFCRMHYSTEIQRSEILDEHTTTVLVEDKDQLCAFAQLRFGSAPDCVQDLNAAEIQRFYVRPEWHGRGIAHRLMAHCFEILRVRRYRTVFLGVWEFNPRAITFYQKYGFAEVGEHVFVVGVDRQRDLILACHL</sequence>
<gene>
    <name evidence="4" type="ORF">RF679_03315</name>
</gene>
<dbReference type="InterPro" id="IPR050832">
    <property type="entry name" value="Bact_Acetyltransf"/>
</dbReference>
<dbReference type="PROSITE" id="PS51186">
    <property type="entry name" value="GNAT"/>
    <property type="match status" value="1"/>
</dbReference>
<dbReference type="CDD" id="cd04301">
    <property type="entry name" value="NAT_SF"/>
    <property type="match status" value="1"/>
</dbReference>
<feature type="domain" description="N-acetyltransferase" evidence="3">
    <location>
        <begin position="7"/>
        <end position="175"/>
    </location>
</feature>
<dbReference type="Gene3D" id="3.40.630.30">
    <property type="match status" value="1"/>
</dbReference>
<keyword evidence="2" id="KW-0012">Acyltransferase</keyword>